<feature type="transmembrane region" description="Helical" evidence="1">
    <location>
        <begin position="642"/>
        <end position="661"/>
    </location>
</feature>
<dbReference type="Gene3D" id="2.60.40.10">
    <property type="entry name" value="Immunoglobulins"/>
    <property type="match status" value="3"/>
</dbReference>
<keyword evidence="1" id="KW-0472">Membrane</keyword>
<dbReference type="InterPro" id="IPR026466">
    <property type="entry name" value="Fim_isopep_form_D2_dom"/>
</dbReference>
<dbReference type="InterPro" id="IPR032364">
    <property type="entry name" value="GramPos_pilinD1_N"/>
</dbReference>
<keyword evidence="1" id="KW-0812">Transmembrane</keyword>
<reference evidence="3 4" key="1">
    <citation type="submission" date="2015-06" db="EMBL/GenBank/DDBJ databases">
        <title>The Genome Sequence of Enterococcus durans 4EA1.</title>
        <authorList>
            <consortium name="The Broad Institute Genomics Platform"/>
            <consortium name="The Broad Institute Genome Sequencing Center for Infectious Disease"/>
            <person name="Earl A.M."/>
            <person name="Van Tyne D."/>
            <person name="Lebreton F."/>
            <person name="Saavedra J.T."/>
            <person name="Gilmore M.S."/>
            <person name="Manson Mcguire A."/>
            <person name="Clock S."/>
            <person name="Crupain M."/>
            <person name="Rangan U."/>
            <person name="Young S."/>
            <person name="Abouelleil A."/>
            <person name="Cao P."/>
            <person name="Chapman S.B."/>
            <person name="Griggs A."/>
            <person name="Priest M."/>
            <person name="Shea T."/>
            <person name="Wortman J."/>
            <person name="Nusbaum C."/>
            <person name="Birren B."/>
        </authorList>
    </citation>
    <scope>NUCLEOTIDE SEQUENCE [LARGE SCALE GENOMIC DNA]</scope>
    <source>
        <strain evidence="3 4">4EA1</strain>
    </source>
</reference>
<dbReference type="Pfam" id="PF16555">
    <property type="entry name" value="GramPos_pilinD1"/>
    <property type="match status" value="1"/>
</dbReference>
<accession>A0A367CHH2</accession>
<protein>
    <recommendedName>
        <fullName evidence="2">Gram-positive pilin subunit D1 N-terminal domain-containing protein</fullName>
    </recommendedName>
</protein>
<dbReference type="NCBIfam" id="TIGR04226">
    <property type="entry name" value="RrgB_K2N_iso_D2"/>
    <property type="match status" value="1"/>
</dbReference>
<comment type="caution">
    <text evidence="3">The sequence shown here is derived from an EMBL/GenBank/DDBJ whole genome shotgun (WGS) entry which is preliminary data.</text>
</comment>
<evidence type="ECO:0000313" key="3">
    <source>
        <dbReference type="EMBL" id="RCA12037.1"/>
    </source>
</evidence>
<dbReference type="InterPro" id="IPR013783">
    <property type="entry name" value="Ig-like_fold"/>
</dbReference>
<evidence type="ECO:0000259" key="2">
    <source>
        <dbReference type="Pfam" id="PF16555"/>
    </source>
</evidence>
<dbReference type="EMBL" id="LEPB01000001">
    <property type="protein sequence ID" value="RCA12037.1"/>
    <property type="molecule type" value="Genomic_DNA"/>
</dbReference>
<evidence type="ECO:0000256" key="1">
    <source>
        <dbReference type="SAM" id="Phobius"/>
    </source>
</evidence>
<dbReference type="AlphaFoldDB" id="A0A367CHH2"/>
<organism evidence="3 4">
    <name type="scientific">Enterococcus durans</name>
    <dbReference type="NCBI Taxonomy" id="53345"/>
    <lineage>
        <taxon>Bacteria</taxon>
        <taxon>Bacillati</taxon>
        <taxon>Bacillota</taxon>
        <taxon>Bacilli</taxon>
        <taxon>Lactobacillales</taxon>
        <taxon>Enterococcaceae</taxon>
        <taxon>Enterococcus</taxon>
    </lineage>
</organism>
<gene>
    <name evidence="3" type="ORF">EA71_00241</name>
</gene>
<dbReference type="STRING" id="53345.LIU_00540"/>
<keyword evidence="1" id="KW-1133">Transmembrane helix</keyword>
<evidence type="ECO:0000313" key="4">
    <source>
        <dbReference type="Proteomes" id="UP000252797"/>
    </source>
</evidence>
<sequence>MKRTGKGRFNIVLGLFVVLIPFLLASTGADVSADDTTSKDTTVTLHKLGYDKDQYPDQAIENTGDSLADDGTVKAGTPIKGVVFTAYDRTDIYWTAYKAADGDAAAKMKAGQSAVLKAKVEQTEAGTDFPATDEAGLSTADLANLGGTNSDNAVYLVKETKTPEGVSNQKSGDFVIGLPIFKDEDILDKNIDIYPKNMFTTSTLEFTKYGIAVDSKDETKLTPASPLAGAMFVLKEENGDYLSNQNKFDGTTAADAQKFTSDKSGEVSVPDISLTSGKTYEFYEVDSTISKSANADKYHYLANRAPIKVTAKRGAADSKMVLTYTYIEQDSKTETTVIGTPDKDGKYAYTSATGAKTNEAKAYNTEVPEPDKTVDDSDVDIDENLTYKISQLVPNDIADYQEFSLVDTYDPQLALLASDKDILATVTIAGKPVSDVAGTFIDDATHNQFTVNFTPAELEKYAGKTIQFTVKMKVKPGAKLAAGIDNKVTFNNDFTPKEHKATVKTYGKQFVKTEWLSGKQLGAAEFIVQRGNSYLQYVSKGQPVAKITGYTDTSKDDLVWVTDKDQATKLISDDNGQFGVQGLAQAEAGQPIDYQLIETKAPEGHVILKDAVVFNADNGTEKLAQKVVNHSKGILPHTGGKGIIIFIATGCMLILVSIIYFKKRNGQTV</sequence>
<name>A0A367CHH2_9ENTE</name>
<dbReference type="NCBIfam" id="TIGR01167">
    <property type="entry name" value="LPXTG_anchor"/>
    <property type="match status" value="1"/>
</dbReference>
<dbReference type="RefSeq" id="WP_230315181.1">
    <property type="nucleotide sequence ID" value="NZ_JADPAK010000001.1"/>
</dbReference>
<dbReference type="Gene3D" id="2.60.40.740">
    <property type="match status" value="1"/>
</dbReference>
<proteinExistence type="predicted"/>
<feature type="domain" description="Gram-positive pilin subunit D1 N-terminal" evidence="2">
    <location>
        <begin position="39"/>
        <end position="197"/>
    </location>
</feature>
<dbReference type="Proteomes" id="UP000252797">
    <property type="component" value="Unassembled WGS sequence"/>
</dbReference>